<evidence type="ECO:0000256" key="7">
    <source>
        <dbReference type="ARBA" id="ARBA00022989"/>
    </source>
</evidence>
<keyword evidence="5 14" id="KW-0812">Transmembrane</keyword>
<feature type="transmembrane region" description="Helical" evidence="14">
    <location>
        <begin position="121"/>
        <end position="139"/>
    </location>
</feature>
<evidence type="ECO:0000313" key="16">
    <source>
        <dbReference type="Proteomes" id="UP000007383"/>
    </source>
</evidence>
<evidence type="ECO:0000256" key="12">
    <source>
        <dbReference type="ARBA" id="ARBA00033708"/>
    </source>
</evidence>
<dbReference type="Pfam" id="PF00474">
    <property type="entry name" value="SSF"/>
    <property type="match status" value="1"/>
</dbReference>
<feature type="transmembrane region" description="Helical" evidence="14">
    <location>
        <begin position="229"/>
        <end position="248"/>
    </location>
</feature>
<evidence type="ECO:0000256" key="14">
    <source>
        <dbReference type="SAM" id="Phobius"/>
    </source>
</evidence>
<dbReference type="InterPro" id="IPR001734">
    <property type="entry name" value="Na/solute_symporter"/>
</dbReference>
<dbReference type="InterPro" id="IPR038377">
    <property type="entry name" value="Na/Glc_symporter_sf"/>
</dbReference>
<dbReference type="HOGENOM" id="CLU_018808_15_0_12"/>
<evidence type="ECO:0000256" key="9">
    <source>
        <dbReference type="ARBA" id="ARBA00023065"/>
    </source>
</evidence>
<accession>H9UG01</accession>
<evidence type="ECO:0000256" key="8">
    <source>
        <dbReference type="ARBA" id="ARBA00023053"/>
    </source>
</evidence>
<comment type="similarity">
    <text evidence="2 13">Belongs to the sodium:solute symporter (SSF) (TC 2.A.21) family.</text>
</comment>
<dbReference type="PATRIC" id="fig|889378.3.peg.342"/>
<evidence type="ECO:0000256" key="13">
    <source>
        <dbReference type="RuleBase" id="RU362091"/>
    </source>
</evidence>
<dbReference type="OrthoDB" id="9810181at2"/>
<keyword evidence="9" id="KW-0406">Ion transport</keyword>
<comment type="catalytic activity">
    <reaction evidence="12">
        <text>L-proline(in) + Na(+)(in) = L-proline(out) + Na(+)(out)</text>
        <dbReference type="Rhea" id="RHEA:28967"/>
        <dbReference type="ChEBI" id="CHEBI:29101"/>
        <dbReference type="ChEBI" id="CHEBI:60039"/>
    </reaction>
</comment>
<dbReference type="AlphaFoldDB" id="H9UG01"/>
<reference evidence="16" key="1">
    <citation type="journal article" date="2013" name="Stand. Genomic Sci.">
        <title>Complete genome sequence of the halophilic bacterium Spirochaeta africana type strain (Z-7692(T)) from the alkaline Lake Magadi in the East African Rift.</title>
        <authorList>
            <person name="Liolos K."/>
            <person name="Abt B."/>
            <person name="Scheuner C."/>
            <person name="Teshima H."/>
            <person name="Held B."/>
            <person name="Lapidus A."/>
            <person name="Nolan M."/>
            <person name="Lucas S."/>
            <person name="Deshpande S."/>
            <person name="Cheng J.F."/>
            <person name="Tapia R."/>
            <person name="Goodwin L.A."/>
            <person name="Pitluck S."/>
            <person name="Pagani I."/>
            <person name="Ivanova N."/>
            <person name="Mavromatis K."/>
            <person name="Mikhailova N."/>
            <person name="Huntemann M."/>
            <person name="Pati A."/>
            <person name="Chen A."/>
            <person name="Palaniappan K."/>
            <person name="Land M."/>
            <person name="Rohde M."/>
            <person name="Tindall B.J."/>
            <person name="Detter J.C."/>
            <person name="Goker M."/>
            <person name="Bristow J."/>
            <person name="Eisen J.A."/>
            <person name="Markowitz V."/>
            <person name="Hugenholtz P."/>
            <person name="Woyke T."/>
            <person name="Klenk H.P."/>
            <person name="Kyrpides N.C."/>
        </authorList>
    </citation>
    <scope>NUCLEOTIDE SEQUENCE</scope>
    <source>
        <strain evidence="16">ATCC 700263 / DSM 8902 / Z-7692</strain>
    </source>
</reference>
<dbReference type="InterPro" id="IPR050277">
    <property type="entry name" value="Sodium:Solute_Symporter"/>
</dbReference>
<evidence type="ECO:0000256" key="2">
    <source>
        <dbReference type="ARBA" id="ARBA00006434"/>
    </source>
</evidence>
<feature type="transmembrane region" description="Helical" evidence="14">
    <location>
        <begin position="269"/>
        <end position="292"/>
    </location>
</feature>
<feature type="transmembrane region" description="Helical" evidence="14">
    <location>
        <begin position="81"/>
        <end position="100"/>
    </location>
</feature>
<dbReference type="eggNOG" id="COG0591">
    <property type="taxonomic scope" value="Bacteria"/>
</dbReference>
<dbReference type="GO" id="GO:0005886">
    <property type="term" value="C:plasma membrane"/>
    <property type="evidence" value="ECO:0007669"/>
    <property type="project" value="UniProtKB-SubCell"/>
</dbReference>
<feature type="transmembrane region" description="Helical" evidence="14">
    <location>
        <begin position="6"/>
        <end position="24"/>
    </location>
</feature>
<dbReference type="EMBL" id="CP003282">
    <property type="protein sequence ID" value="AFG36444.1"/>
    <property type="molecule type" value="Genomic_DNA"/>
</dbReference>
<dbReference type="Gene3D" id="1.20.1730.10">
    <property type="entry name" value="Sodium/glucose cotransporter"/>
    <property type="match status" value="1"/>
</dbReference>
<feature type="transmembrane region" description="Helical" evidence="14">
    <location>
        <begin position="159"/>
        <end position="178"/>
    </location>
</feature>
<dbReference type="KEGG" id="sfc:Spiaf_0338"/>
<feature type="transmembrane region" description="Helical" evidence="14">
    <location>
        <begin position="416"/>
        <end position="434"/>
    </location>
</feature>
<keyword evidence="4" id="KW-1003">Cell membrane</keyword>
<organism evidence="15 16">
    <name type="scientific">Spirochaeta africana (strain ATCC 700263 / DSM 8902 / Z-7692)</name>
    <dbReference type="NCBI Taxonomy" id="889378"/>
    <lineage>
        <taxon>Bacteria</taxon>
        <taxon>Pseudomonadati</taxon>
        <taxon>Spirochaetota</taxon>
        <taxon>Spirochaetia</taxon>
        <taxon>Spirochaetales</taxon>
        <taxon>Spirochaetaceae</taxon>
        <taxon>Spirochaeta</taxon>
    </lineage>
</organism>
<keyword evidence="6" id="KW-0769">Symport</keyword>
<keyword evidence="8" id="KW-0915">Sodium</keyword>
<keyword evidence="7 14" id="KW-1133">Transmembrane helix</keyword>
<dbReference type="PROSITE" id="PS50283">
    <property type="entry name" value="NA_SOLUT_SYMP_3"/>
    <property type="match status" value="1"/>
</dbReference>
<evidence type="ECO:0000256" key="1">
    <source>
        <dbReference type="ARBA" id="ARBA00004651"/>
    </source>
</evidence>
<dbReference type="GO" id="GO:0015293">
    <property type="term" value="F:symporter activity"/>
    <property type="evidence" value="ECO:0007669"/>
    <property type="project" value="UniProtKB-KW"/>
</dbReference>
<dbReference type="Proteomes" id="UP000007383">
    <property type="component" value="Chromosome"/>
</dbReference>
<evidence type="ECO:0000256" key="3">
    <source>
        <dbReference type="ARBA" id="ARBA00022448"/>
    </source>
</evidence>
<dbReference type="PANTHER" id="PTHR48086">
    <property type="entry name" value="SODIUM/PROLINE SYMPORTER-RELATED"/>
    <property type="match status" value="1"/>
</dbReference>
<keyword evidence="10 14" id="KW-0472">Membrane</keyword>
<evidence type="ECO:0000256" key="6">
    <source>
        <dbReference type="ARBA" id="ARBA00022847"/>
    </source>
</evidence>
<evidence type="ECO:0000313" key="15">
    <source>
        <dbReference type="EMBL" id="AFG36444.1"/>
    </source>
</evidence>
<sequence>MNQWLIWGAMAAWTLVTLLVAVRAGRDLRGGAAEFFIGGRRIKGFVSGMTYAATTYSAFMLVGLVGLTYSSGVGAYGFEMTYLLCTVLLLVVFGPRFFVVGRRFAHVTPPELLANRLQHNGVALTAAIISFVMLIPYSAVQMMGAGFLVEGLTGGDVPFMAGVLVMAVLAGVSALWAGMRSVAWTDALQAMTMLITSLTALLYIAFRYFGSPLEFARTIERSHAELLQLTWDPNLFIGLTLPWAFFALTNPQVSQRMYVPDSPRSLRRMIMYFSVFGGIYTVISILFGYQAAALLPGLENPDSAMPVLLSRIPAGIGLIMFLGIFAAATSTLGSLILTLSSLLSRDVVRIFKPDISDRRERTIGKLGMVILLLAGTGFAALRPGLITVLSSMSSGGLLVMAPTIVAVFFWKRVTAAGAMVSMIAAGLLTAGLYISGWYPWGIWPPVWGLGLSTLLLMIVSRFTSPPANAAEWLDHLRQDLQAAGFTRRKRS</sequence>
<evidence type="ECO:0000256" key="10">
    <source>
        <dbReference type="ARBA" id="ARBA00023136"/>
    </source>
</evidence>
<dbReference type="STRING" id="889378.Spiaf_0338"/>
<comment type="subcellular location">
    <subcellularLocation>
        <location evidence="1">Cell membrane</location>
        <topology evidence="1">Multi-pass membrane protein</topology>
    </subcellularLocation>
</comment>
<evidence type="ECO:0000256" key="11">
    <source>
        <dbReference type="ARBA" id="ARBA00023201"/>
    </source>
</evidence>
<evidence type="ECO:0000256" key="4">
    <source>
        <dbReference type="ARBA" id="ARBA00022475"/>
    </source>
</evidence>
<protein>
    <submittedName>
        <fullName evidence="15">Na+/proline symporter</fullName>
    </submittedName>
</protein>
<name>H9UG01_SPIAZ</name>
<keyword evidence="3" id="KW-0813">Transport</keyword>
<feature type="transmembrane region" description="Helical" evidence="14">
    <location>
        <begin position="45"/>
        <end position="69"/>
    </location>
</feature>
<proteinExistence type="inferred from homology"/>
<dbReference type="GO" id="GO:0006814">
    <property type="term" value="P:sodium ion transport"/>
    <property type="evidence" value="ECO:0007669"/>
    <property type="project" value="UniProtKB-KW"/>
</dbReference>
<feature type="transmembrane region" description="Helical" evidence="14">
    <location>
        <begin position="312"/>
        <end position="343"/>
    </location>
</feature>
<dbReference type="CDD" id="cd10322">
    <property type="entry name" value="SLC5sbd"/>
    <property type="match status" value="1"/>
</dbReference>
<evidence type="ECO:0000256" key="5">
    <source>
        <dbReference type="ARBA" id="ARBA00022692"/>
    </source>
</evidence>
<feature type="transmembrane region" description="Helical" evidence="14">
    <location>
        <begin position="363"/>
        <end position="381"/>
    </location>
</feature>
<keyword evidence="11" id="KW-0739">Sodium transport</keyword>
<feature type="transmembrane region" description="Helical" evidence="14">
    <location>
        <begin position="440"/>
        <end position="459"/>
    </location>
</feature>
<keyword evidence="16" id="KW-1185">Reference proteome</keyword>
<dbReference type="PANTHER" id="PTHR48086:SF3">
    <property type="entry name" value="SODIUM_PROLINE SYMPORTER"/>
    <property type="match status" value="1"/>
</dbReference>
<feature type="transmembrane region" description="Helical" evidence="14">
    <location>
        <begin position="387"/>
        <end position="409"/>
    </location>
</feature>
<gene>
    <name evidence="15" type="ordered locus">Spiaf_0338</name>
</gene>
<dbReference type="RefSeq" id="WP_014454442.1">
    <property type="nucleotide sequence ID" value="NC_017098.1"/>
</dbReference>
<feature type="transmembrane region" description="Helical" evidence="14">
    <location>
        <begin position="190"/>
        <end position="209"/>
    </location>
</feature>